<dbReference type="InterPro" id="IPR006439">
    <property type="entry name" value="HAD-SF_hydro_IA"/>
</dbReference>
<dbReference type="Gene3D" id="1.10.150.240">
    <property type="entry name" value="Putative phosphatase, domain 2"/>
    <property type="match status" value="1"/>
</dbReference>
<dbReference type="SUPFAM" id="SSF56784">
    <property type="entry name" value="HAD-like"/>
    <property type="match status" value="1"/>
</dbReference>
<reference evidence="1 2" key="1">
    <citation type="submission" date="2019-12" db="EMBL/GenBank/DDBJ databases">
        <title>Nesterenkonia muleiensis sp. nov., a novel actinobacterium isolated from sap of Populus euphratica.</title>
        <authorList>
            <person name="Wang R."/>
        </authorList>
    </citation>
    <scope>NUCLEOTIDE SEQUENCE [LARGE SCALE GENOMIC DNA]</scope>
    <source>
        <strain evidence="1 2">F10</strain>
    </source>
</reference>
<dbReference type="Gene3D" id="3.40.50.1000">
    <property type="entry name" value="HAD superfamily/HAD-like"/>
    <property type="match status" value="1"/>
</dbReference>
<comment type="caution">
    <text evidence="1">The sequence shown here is derived from an EMBL/GenBank/DDBJ whole genome shotgun (WGS) entry which is preliminary data.</text>
</comment>
<dbReference type="OrthoDB" id="9797415at2"/>
<evidence type="ECO:0000313" key="2">
    <source>
        <dbReference type="Proteomes" id="UP000460157"/>
    </source>
</evidence>
<evidence type="ECO:0000313" key="1">
    <source>
        <dbReference type="EMBL" id="MVT26880.1"/>
    </source>
</evidence>
<dbReference type="NCBIfam" id="TIGR01509">
    <property type="entry name" value="HAD-SF-IA-v3"/>
    <property type="match status" value="1"/>
</dbReference>
<proteinExistence type="predicted"/>
<name>A0A7K1UK78_9MICC</name>
<dbReference type="PRINTS" id="PR00413">
    <property type="entry name" value="HADHALOGNASE"/>
</dbReference>
<dbReference type="SFLD" id="SFLDG01129">
    <property type="entry name" value="C1.5:_HAD__Beta-PGM__Phosphata"/>
    <property type="match status" value="1"/>
</dbReference>
<keyword evidence="2" id="KW-1185">Reference proteome</keyword>
<accession>A0A7K1UK78</accession>
<dbReference type="Pfam" id="PF00702">
    <property type="entry name" value="Hydrolase"/>
    <property type="match status" value="1"/>
</dbReference>
<dbReference type="Proteomes" id="UP000460157">
    <property type="component" value="Unassembled WGS sequence"/>
</dbReference>
<gene>
    <name evidence="1" type="ORF">GNZ21_11015</name>
</gene>
<dbReference type="RefSeq" id="WP_157324280.1">
    <property type="nucleotide sequence ID" value="NZ_BMFX01000004.1"/>
</dbReference>
<sequence>MVFHRTSEIRAVLFDFDGVIRHFDAQFTPELERRYGLAEGSIHTAAFAEPLITQLTTGKIPRREWVRRIGEQIGSAEAAAEWSQPPAYADQQLLTLVDELRTEAFVTAVLTNGTDEVRAEAEQLGALQHFDAFFNSAEIGWIKPDPRVFHHVMNELGLRGPEIFFTDDSPNKLIGAQQVGMHTHHFTAVRALITALETAL</sequence>
<dbReference type="AlphaFoldDB" id="A0A7K1UK78"/>
<dbReference type="PANTHER" id="PTHR43611">
    <property type="entry name" value="ALPHA-D-GLUCOSE 1-PHOSPHATE PHOSPHATASE"/>
    <property type="match status" value="1"/>
</dbReference>
<organism evidence="1 2">
    <name type="scientific">Nesterenkonia alkaliphila</name>
    <dbReference type="NCBI Taxonomy" id="1463631"/>
    <lineage>
        <taxon>Bacteria</taxon>
        <taxon>Bacillati</taxon>
        <taxon>Actinomycetota</taxon>
        <taxon>Actinomycetes</taxon>
        <taxon>Micrococcales</taxon>
        <taxon>Micrococcaceae</taxon>
        <taxon>Nesterenkonia</taxon>
    </lineage>
</organism>
<dbReference type="InterPro" id="IPR036412">
    <property type="entry name" value="HAD-like_sf"/>
</dbReference>
<dbReference type="InterPro" id="IPR023214">
    <property type="entry name" value="HAD_sf"/>
</dbReference>
<dbReference type="GO" id="GO:0016787">
    <property type="term" value="F:hydrolase activity"/>
    <property type="evidence" value="ECO:0007669"/>
    <property type="project" value="UniProtKB-KW"/>
</dbReference>
<keyword evidence="1" id="KW-0378">Hydrolase</keyword>
<dbReference type="SFLD" id="SFLDS00003">
    <property type="entry name" value="Haloacid_Dehalogenase"/>
    <property type="match status" value="1"/>
</dbReference>
<dbReference type="InterPro" id="IPR023198">
    <property type="entry name" value="PGP-like_dom2"/>
</dbReference>
<dbReference type="EMBL" id="WRPM01000077">
    <property type="protein sequence ID" value="MVT26880.1"/>
    <property type="molecule type" value="Genomic_DNA"/>
</dbReference>
<dbReference type="PANTHER" id="PTHR43611:SF3">
    <property type="entry name" value="FLAVIN MONONUCLEOTIDE HYDROLASE 1, CHLOROPLATIC"/>
    <property type="match status" value="1"/>
</dbReference>
<protein>
    <submittedName>
        <fullName evidence="1">HAD-IA family hydrolase</fullName>
    </submittedName>
</protein>